<dbReference type="AlphaFoldDB" id="A0AAV5TZS9"/>
<keyword evidence="2" id="KW-1185">Reference proteome</keyword>
<organism evidence="1 2">
    <name type="scientific">Pristionchus entomophagus</name>
    <dbReference type="NCBI Taxonomy" id="358040"/>
    <lineage>
        <taxon>Eukaryota</taxon>
        <taxon>Metazoa</taxon>
        <taxon>Ecdysozoa</taxon>
        <taxon>Nematoda</taxon>
        <taxon>Chromadorea</taxon>
        <taxon>Rhabditida</taxon>
        <taxon>Rhabditina</taxon>
        <taxon>Diplogasteromorpha</taxon>
        <taxon>Diplogasteroidea</taxon>
        <taxon>Neodiplogasteridae</taxon>
        <taxon>Pristionchus</taxon>
    </lineage>
</organism>
<comment type="caution">
    <text evidence="1">The sequence shown here is derived from an EMBL/GenBank/DDBJ whole genome shotgun (WGS) entry which is preliminary data.</text>
</comment>
<sequence length="68" mass="8112">RSFEWSREKAGRRKFDLVRAGPVSIPAFQFHQDAAFHCRIHREGSHHHSCTEWVFPPRPFHSLERLCE</sequence>
<feature type="non-terminal residue" evidence="1">
    <location>
        <position position="1"/>
    </location>
</feature>
<name>A0AAV5TZS9_9BILA</name>
<proteinExistence type="predicted"/>
<gene>
    <name evidence="1" type="ORF">PENTCL1PPCAC_21871</name>
</gene>
<accession>A0AAV5TZS9</accession>
<evidence type="ECO:0000313" key="2">
    <source>
        <dbReference type="Proteomes" id="UP001432027"/>
    </source>
</evidence>
<dbReference type="Proteomes" id="UP001432027">
    <property type="component" value="Unassembled WGS sequence"/>
</dbReference>
<dbReference type="EMBL" id="BTSX01000005">
    <property type="protein sequence ID" value="GMS99696.1"/>
    <property type="molecule type" value="Genomic_DNA"/>
</dbReference>
<protein>
    <submittedName>
        <fullName evidence="1">Uncharacterized protein</fullName>
    </submittedName>
</protein>
<feature type="non-terminal residue" evidence="1">
    <location>
        <position position="68"/>
    </location>
</feature>
<evidence type="ECO:0000313" key="1">
    <source>
        <dbReference type="EMBL" id="GMS99696.1"/>
    </source>
</evidence>
<reference evidence="1" key="1">
    <citation type="submission" date="2023-10" db="EMBL/GenBank/DDBJ databases">
        <title>Genome assembly of Pristionchus species.</title>
        <authorList>
            <person name="Yoshida K."/>
            <person name="Sommer R.J."/>
        </authorList>
    </citation>
    <scope>NUCLEOTIDE SEQUENCE</scope>
    <source>
        <strain evidence="1">RS0144</strain>
    </source>
</reference>